<keyword evidence="7" id="KW-1185">Reference proteome</keyword>
<evidence type="ECO:0000256" key="4">
    <source>
        <dbReference type="RuleBase" id="RU361201"/>
    </source>
</evidence>
<keyword evidence="3 4" id="KW-0072">Autophagy</keyword>
<accession>A0ABQ8UHP1</accession>
<comment type="caution">
    <text evidence="6">The sequence shown here is derived from an EMBL/GenBank/DDBJ whole genome shotgun (WGS) entry which is preliminary data.</text>
</comment>
<dbReference type="InterPro" id="IPR007242">
    <property type="entry name" value="Atg12"/>
</dbReference>
<keyword evidence="1 4" id="KW-1017">Isopeptide bond</keyword>
<dbReference type="InterPro" id="IPR029071">
    <property type="entry name" value="Ubiquitin-like_domsf"/>
</dbReference>
<dbReference type="Gene3D" id="3.10.20.90">
    <property type="entry name" value="Phosphatidylinositol 3-kinase Catalytic Subunit, Chain A, domain 1"/>
    <property type="match status" value="1"/>
</dbReference>
<evidence type="ECO:0000256" key="2">
    <source>
        <dbReference type="ARBA" id="ARBA00022786"/>
    </source>
</evidence>
<dbReference type="Proteomes" id="UP001141327">
    <property type="component" value="Unassembled WGS sequence"/>
</dbReference>
<comment type="similarity">
    <text evidence="4">Belongs to the ATG12 family.</text>
</comment>
<evidence type="ECO:0000313" key="7">
    <source>
        <dbReference type="Proteomes" id="UP001141327"/>
    </source>
</evidence>
<protein>
    <recommendedName>
        <fullName evidence="4">Ubiquitin-like protein ATG12</fullName>
    </recommendedName>
</protein>
<evidence type="ECO:0000313" key="6">
    <source>
        <dbReference type="EMBL" id="KAJ4456950.1"/>
    </source>
</evidence>
<organism evidence="6 7">
    <name type="scientific">Paratrimastix pyriformis</name>
    <dbReference type="NCBI Taxonomy" id="342808"/>
    <lineage>
        <taxon>Eukaryota</taxon>
        <taxon>Metamonada</taxon>
        <taxon>Preaxostyla</taxon>
        <taxon>Paratrimastigidae</taxon>
        <taxon>Paratrimastix</taxon>
    </lineage>
</organism>
<reference evidence="6" key="1">
    <citation type="journal article" date="2022" name="bioRxiv">
        <title>Genomics of Preaxostyla Flagellates Illuminates Evolutionary Transitions and the Path Towards Mitochondrial Loss.</title>
        <authorList>
            <person name="Novak L.V.F."/>
            <person name="Treitli S.C."/>
            <person name="Pyrih J."/>
            <person name="Halakuc P."/>
            <person name="Pipaliya S.V."/>
            <person name="Vacek V."/>
            <person name="Brzon O."/>
            <person name="Soukal P."/>
            <person name="Eme L."/>
            <person name="Dacks J.B."/>
            <person name="Karnkowska A."/>
            <person name="Elias M."/>
            <person name="Hampl V."/>
        </authorList>
    </citation>
    <scope>NUCLEOTIDE SEQUENCE</scope>
    <source>
        <strain evidence="6">RCP-MX</strain>
    </source>
</reference>
<dbReference type="EMBL" id="JAPMOS010000057">
    <property type="protein sequence ID" value="KAJ4456950.1"/>
    <property type="molecule type" value="Genomic_DNA"/>
</dbReference>
<proteinExistence type="inferred from homology"/>
<evidence type="ECO:0000256" key="5">
    <source>
        <dbReference type="SAM" id="MobiDB-lite"/>
    </source>
</evidence>
<dbReference type="CDD" id="cd01612">
    <property type="entry name" value="Ubl_ATG12"/>
    <property type="match status" value="1"/>
</dbReference>
<comment type="subunit">
    <text evidence="4">Forms a conjugate with ATG5.</text>
</comment>
<evidence type="ECO:0000256" key="3">
    <source>
        <dbReference type="ARBA" id="ARBA00023006"/>
    </source>
</evidence>
<dbReference type="SUPFAM" id="SSF54236">
    <property type="entry name" value="Ubiquitin-like"/>
    <property type="match status" value="1"/>
</dbReference>
<feature type="region of interest" description="Disordered" evidence="5">
    <location>
        <begin position="35"/>
        <end position="58"/>
    </location>
</feature>
<dbReference type="PANTHER" id="PTHR13385:SF0">
    <property type="entry name" value="UBIQUITIN-LIKE PROTEIN ATG12"/>
    <property type="match status" value="1"/>
</dbReference>
<keyword evidence="2 4" id="KW-0833">Ubl conjugation pathway</keyword>
<dbReference type="PANTHER" id="PTHR13385">
    <property type="entry name" value="AUTOPHAGY PROTEIN 12"/>
    <property type="match status" value="1"/>
</dbReference>
<sequence length="155" mass="17475">MASRIVHFGSIWSMAQNNTNVICFTVVRKASQLMENPPATPKKRTDDEDGEQGEGKVEKRREKFLREMKCQVLLKSVAGAPILQKKKFMAPCNTTFYAIINYLRRELALKPGDPLLVYIGMAFVPSPSDCIADLFECFNQSQQLVINYAITPAWG</sequence>
<name>A0ABQ8UHP1_9EUKA</name>
<dbReference type="Pfam" id="PF04110">
    <property type="entry name" value="APG12"/>
    <property type="match status" value="1"/>
</dbReference>
<gene>
    <name evidence="6" type="ORF">PAPYR_7673</name>
</gene>
<evidence type="ECO:0000256" key="1">
    <source>
        <dbReference type="ARBA" id="ARBA00022499"/>
    </source>
</evidence>